<dbReference type="EMBL" id="AP011532">
    <property type="protein sequence ID" value="BAI62254.1"/>
    <property type="molecule type" value="Genomic_DNA"/>
</dbReference>
<sequence>MAVGIKTIPNDMRGAPKASQGHHHAHQAARPAPAGKPGHDSRQTNKILELEWEALGKKLNKPIGKENVDVEKLRRQLKDKEEQLKYAESLIDRLKKQVQALEQKQKPNNPGQQREQAPKKSPQKPQKQFQRPPQKSAQGKGRK</sequence>
<feature type="region of interest" description="Disordered" evidence="1">
    <location>
        <begin position="100"/>
        <end position="143"/>
    </location>
</feature>
<dbReference type="InParanoid" id="D1Z0N2"/>
<protein>
    <submittedName>
        <fullName evidence="2">Uncharacterized protein</fullName>
    </submittedName>
</protein>
<feature type="compositionally biased region" description="Polar residues" evidence="1">
    <location>
        <begin position="100"/>
        <end position="115"/>
    </location>
</feature>
<accession>D1Z0N2</accession>
<evidence type="ECO:0000313" key="3">
    <source>
        <dbReference type="Proteomes" id="UP000001882"/>
    </source>
</evidence>
<gene>
    <name evidence="2" type="ordered locus">MCP_2182</name>
</gene>
<dbReference type="Proteomes" id="UP000001882">
    <property type="component" value="Chromosome"/>
</dbReference>
<dbReference type="KEGG" id="mpd:MCP_2182"/>
<evidence type="ECO:0000256" key="1">
    <source>
        <dbReference type="SAM" id="MobiDB-lite"/>
    </source>
</evidence>
<dbReference type="GeneID" id="8682027"/>
<dbReference type="STRING" id="304371.MCP_2182"/>
<name>D1Z0N2_METPS</name>
<feature type="compositionally biased region" description="Low complexity" evidence="1">
    <location>
        <begin position="119"/>
        <end position="135"/>
    </location>
</feature>
<evidence type="ECO:0000313" key="2">
    <source>
        <dbReference type="EMBL" id="BAI62254.1"/>
    </source>
</evidence>
<dbReference type="RefSeq" id="WP_012900928.1">
    <property type="nucleotide sequence ID" value="NC_013665.1"/>
</dbReference>
<dbReference type="AlphaFoldDB" id="D1Z0N2"/>
<reference evidence="2 3" key="1">
    <citation type="journal article" date="2007" name="Appl. Environ. Microbiol.">
        <title>Isolation of key methanogens for global methane emission from rice paddy fields: a novel isolate affiliated with the clone cluster rice cluster I.</title>
        <authorList>
            <person name="Sakai S."/>
            <person name="Imachi H."/>
            <person name="Sekiguchi Y."/>
            <person name="Ohashi A."/>
            <person name="Harada H."/>
            <person name="Kamagata Y."/>
        </authorList>
    </citation>
    <scope>NUCLEOTIDE SEQUENCE [LARGE SCALE GENOMIC DNA]</scope>
    <source>
        <strain evidence="3">DSM 17711 / JCM 13418 / NBRC 101707 / SANAE</strain>
    </source>
</reference>
<reference evidence="2 3" key="2">
    <citation type="journal article" date="2008" name="Int. J. Syst. Evol. Microbiol.">
        <title>Methanocella paludicola gen. nov., sp. nov., a methane-producing archaeon, the first isolate of the lineage 'Rice Cluster I', and proposal of the new archaeal order Methanocellales ord. nov.</title>
        <authorList>
            <person name="Sakai S."/>
            <person name="Imachi H."/>
            <person name="Hanada S."/>
            <person name="Ohashi A."/>
            <person name="Harada H."/>
            <person name="Kamagata Y."/>
        </authorList>
    </citation>
    <scope>NUCLEOTIDE SEQUENCE [LARGE SCALE GENOMIC DNA]</scope>
    <source>
        <strain evidence="3">DSM 17711 / JCM 13418 / NBRC 101707 / SANAE</strain>
    </source>
</reference>
<proteinExistence type="predicted"/>
<reference evidence="3" key="3">
    <citation type="journal article" date="2011" name="PLoS ONE">
        <title>Genome sequence of a mesophilic hydrogenotrophic methanogen Methanocella paludicola, the first cultivated representative of the order Methanocellales.</title>
        <authorList>
            <person name="Sakai S."/>
            <person name="Takaki Y."/>
            <person name="Shimamura S."/>
            <person name="Sekine M."/>
            <person name="Tajima T."/>
            <person name="Kosugi H."/>
            <person name="Ichikawa N."/>
            <person name="Tasumi E."/>
            <person name="Hiraki A.T."/>
            <person name="Shimizu A."/>
            <person name="Kato Y."/>
            <person name="Nishiko R."/>
            <person name="Mori K."/>
            <person name="Fujita N."/>
            <person name="Imachi H."/>
            <person name="Takai K."/>
        </authorList>
    </citation>
    <scope>NUCLEOTIDE SEQUENCE [LARGE SCALE GENOMIC DNA]</scope>
    <source>
        <strain evidence="3">DSM 17711 / JCM 13418 / NBRC 101707 / SANAE</strain>
    </source>
</reference>
<feature type="region of interest" description="Disordered" evidence="1">
    <location>
        <begin position="1"/>
        <end position="45"/>
    </location>
</feature>
<keyword evidence="3" id="KW-1185">Reference proteome</keyword>
<organism evidence="2 3">
    <name type="scientific">Methanocella paludicola (strain DSM 17711 / JCM 13418 / NBRC 101707 / SANAE)</name>
    <dbReference type="NCBI Taxonomy" id="304371"/>
    <lineage>
        <taxon>Archaea</taxon>
        <taxon>Methanobacteriati</taxon>
        <taxon>Methanobacteriota</taxon>
        <taxon>Stenosarchaea group</taxon>
        <taxon>Methanomicrobia</taxon>
        <taxon>Methanocellales</taxon>
        <taxon>Methanocellaceae</taxon>
        <taxon>Methanocella</taxon>
    </lineage>
</organism>